<sequence length="178" mass="19953">MTDQFPWYDVYPASEGYVTLAALEPHFWQAFCEAVNREEWIEYHMTSDPAELETLREALESLFKTRTRDEWVSFFEGVDAAVGGVYTPAGMVEYPQIEARGPSTLGQLVRANRRQSAFPLAGSTSTTMDRRRVPNTATIRNRSCRGSATRRVHLSSCAHRERFLSEGNGEVSPSAAVA</sequence>
<dbReference type="InterPro" id="IPR050509">
    <property type="entry name" value="CoA-transferase_III"/>
</dbReference>
<dbReference type="RefSeq" id="WP_006166036.1">
    <property type="nucleotide sequence ID" value="NZ_AOIN01000023.1"/>
</dbReference>
<dbReference type="SUPFAM" id="SSF89796">
    <property type="entry name" value="CoA-transferase family III (CaiB/BaiF)"/>
    <property type="match status" value="1"/>
</dbReference>
<dbReference type="GO" id="GO:0003824">
    <property type="term" value="F:catalytic activity"/>
    <property type="evidence" value="ECO:0007669"/>
    <property type="project" value="InterPro"/>
</dbReference>
<organism evidence="1 2">
    <name type="scientific">Natrialba chahannaoensis JCM 10990</name>
    <dbReference type="NCBI Taxonomy" id="1227492"/>
    <lineage>
        <taxon>Archaea</taxon>
        <taxon>Methanobacteriati</taxon>
        <taxon>Methanobacteriota</taxon>
        <taxon>Stenosarchaea group</taxon>
        <taxon>Halobacteria</taxon>
        <taxon>Halobacteriales</taxon>
        <taxon>Natrialbaceae</taxon>
        <taxon>Natrialba</taxon>
    </lineage>
</organism>
<dbReference type="PATRIC" id="fig|1227492.4.peg.620"/>
<evidence type="ECO:0000313" key="2">
    <source>
        <dbReference type="Proteomes" id="UP000011693"/>
    </source>
</evidence>
<dbReference type="EMBL" id="AOIN01000023">
    <property type="protein sequence ID" value="ELZ04769.1"/>
    <property type="molecule type" value="Genomic_DNA"/>
</dbReference>
<dbReference type="PANTHER" id="PTHR48228:SF5">
    <property type="entry name" value="ALPHA-METHYLACYL-COA RACEMASE"/>
    <property type="match status" value="1"/>
</dbReference>
<evidence type="ECO:0000313" key="1">
    <source>
        <dbReference type="EMBL" id="ELZ04769.1"/>
    </source>
</evidence>
<dbReference type="Pfam" id="PF02515">
    <property type="entry name" value="CoA_transf_3"/>
    <property type="match status" value="1"/>
</dbReference>
<reference evidence="1 2" key="1">
    <citation type="journal article" date="2014" name="PLoS Genet.">
        <title>Phylogenetically driven sequencing of extremely halophilic archaea reveals strategies for static and dynamic osmo-response.</title>
        <authorList>
            <person name="Becker E.A."/>
            <person name="Seitzer P.M."/>
            <person name="Tritt A."/>
            <person name="Larsen D."/>
            <person name="Krusor M."/>
            <person name="Yao A.I."/>
            <person name="Wu D."/>
            <person name="Madern D."/>
            <person name="Eisen J.A."/>
            <person name="Darling A.E."/>
            <person name="Facciotti M.T."/>
        </authorList>
    </citation>
    <scope>NUCLEOTIDE SEQUENCE [LARGE SCALE GENOMIC DNA]</scope>
    <source>
        <strain evidence="1 2">JCM 10990</strain>
    </source>
</reference>
<dbReference type="STRING" id="1227492.C482_03206"/>
<name>M0B537_9EURY</name>
<proteinExistence type="predicted"/>
<keyword evidence="2" id="KW-1185">Reference proteome</keyword>
<dbReference type="InterPro" id="IPR023606">
    <property type="entry name" value="CoA-Trfase_III_dom_1_sf"/>
</dbReference>
<comment type="caution">
    <text evidence="1">The sequence shown here is derived from an EMBL/GenBank/DDBJ whole genome shotgun (WGS) entry which is preliminary data.</text>
</comment>
<gene>
    <name evidence="1" type="ORF">C482_03206</name>
</gene>
<accession>M0B537</accession>
<dbReference type="InterPro" id="IPR044855">
    <property type="entry name" value="CoA-Trfase_III_dom3_sf"/>
</dbReference>
<dbReference type="Gene3D" id="3.30.1540.10">
    <property type="entry name" value="formyl-coa transferase, domain 3"/>
    <property type="match status" value="1"/>
</dbReference>
<dbReference type="AlphaFoldDB" id="M0B537"/>
<dbReference type="PANTHER" id="PTHR48228">
    <property type="entry name" value="SUCCINYL-COA--D-CITRAMALATE COA-TRANSFERASE"/>
    <property type="match status" value="1"/>
</dbReference>
<protein>
    <submittedName>
        <fullName evidence="1">L-carnitine dehydratase/bile acid-inducible protein F</fullName>
    </submittedName>
</protein>
<dbReference type="Proteomes" id="UP000011693">
    <property type="component" value="Unassembled WGS sequence"/>
</dbReference>
<dbReference type="InterPro" id="IPR003673">
    <property type="entry name" value="CoA-Trfase_fam_III"/>
</dbReference>